<reference evidence="3 4" key="1">
    <citation type="journal article" date="2015" name="Int. J. Syst. Evol. Microbiol.">
        <title>Nitrosospira lacus sp. nov., a psychrotolerant, ammonia-oxidizing bacterium from sandy lake sediment.</title>
        <authorList>
            <person name="Urakawa H."/>
            <person name="Garcia J.C."/>
            <person name="Nielsen J.L."/>
            <person name="Le V.Q."/>
            <person name="Kozlowski J.A."/>
            <person name="Stein L.Y."/>
            <person name="Lim C.K."/>
            <person name="Pommerening-Roser A."/>
            <person name="Martens-Habbena W."/>
            <person name="Stahl D.A."/>
            <person name="Klotz M.G."/>
        </authorList>
    </citation>
    <scope>NUCLEOTIDE SEQUENCE [LARGE SCALE GENOMIC DNA]</scope>
    <source>
        <strain evidence="3 4">APG3</strain>
    </source>
</reference>
<organism evidence="3 4">
    <name type="scientific">Nitrosospira lacus</name>
    <dbReference type="NCBI Taxonomy" id="1288494"/>
    <lineage>
        <taxon>Bacteria</taxon>
        <taxon>Pseudomonadati</taxon>
        <taxon>Pseudomonadota</taxon>
        <taxon>Betaproteobacteria</taxon>
        <taxon>Nitrosomonadales</taxon>
        <taxon>Nitrosomonadaceae</taxon>
        <taxon>Nitrosospira</taxon>
    </lineage>
</organism>
<dbReference type="RefSeq" id="WP_004178199.1">
    <property type="nucleotide sequence ID" value="NZ_CP021106.3"/>
</dbReference>
<dbReference type="SUPFAM" id="SSF51161">
    <property type="entry name" value="Trimeric LpxA-like enzymes"/>
    <property type="match status" value="1"/>
</dbReference>
<dbReference type="InterPro" id="IPR050179">
    <property type="entry name" value="Trans_hexapeptide_repeat"/>
</dbReference>
<sequence>MRKITPLQITLFFLLFGGVLILGIATAYRLLGALPLGDFRGIAVVGSAVVFIYLYAFAVYRLFLHFMPLSEGELAEGSREEFAAQVNALFYLMLFNSLIRTHFLPAPLMRLVYQALGARMGANTYSVGALLDPPLTELGANCIIGHDAVLFCHAIEGRHFSLARIRAGNNVTIGATAVIMPGVNIGDGAIVSAGAVVLKNTRIGPNEVWGGVPAKRLR</sequence>
<protein>
    <submittedName>
        <fullName evidence="3">Transferase</fullName>
    </submittedName>
</protein>
<dbReference type="Gene3D" id="2.160.10.10">
    <property type="entry name" value="Hexapeptide repeat proteins"/>
    <property type="match status" value="1"/>
</dbReference>
<dbReference type="EMBL" id="CP021106">
    <property type="protein sequence ID" value="ARO86993.1"/>
    <property type="molecule type" value="Genomic_DNA"/>
</dbReference>
<evidence type="ECO:0000313" key="4">
    <source>
        <dbReference type="Proteomes" id="UP000012179"/>
    </source>
</evidence>
<feature type="transmembrane region" description="Helical" evidence="2">
    <location>
        <begin position="42"/>
        <end position="62"/>
    </location>
</feature>
<dbReference type="GO" id="GO:0016740">
    <property type="term" value="F:transferase activity"/>
    <property type="evidence" value="ECO:0007669"/>
    <property type="project" value="UniProtKB-KW"/>
</dbReference>
<name>A0A1W6SMG4_9PROT</name>
<keyword evidence="2" id="KW-1133">Transmembrane helix</keyword>
<evidence type="ECO:0000256" key="1">
    <source>
        <dbReference type="ARBA" id="ARBA00007274"/>
    </source>
</evidence>
<dbReference type="eggNOG" id="COG0110">
    <property type="taxonomic scope" value="Bacteria"/>
</dbReference>
<keyword evidence="4" id="KW-1185">Reference proteome</keyword>
<dbReference type="OrthoDB" id="9815592at2"/>
<feature type="transmembrane region" description="Helical" evidence="2">
    <location>
        <begin position="6"/>
        <end position="30"/>
    </location>
</feature>
<evidence type="ECO:0000313" key="3">
    <source>
        <dbReference type="EMBL" id="ARO86993.1"/>
    </source>
</evidence>
<dbReference type="Proteomes" id="UP000012179">
    <property type="component" value="Chromosome"/>
</dbReference>
<dbReference type="Pfam" id="PF00132">
    <property type="entry name" value="Hexapep"/>
    <property type="match status" value="1"/>
</dbReference>
<dbReference type="AlphaFoldDB" id="A0A1W6SMG4"/>
<dbReference type="InterPro" id="IPR011004">
    <property type="entry name" value="Trimer_LpxA-like_sf"/>
</dbReference>
<dbReference type="PANTHER" id="PTHR43300">
    <property type="entry name" value="ACETYLTRANSFERASE"/>
    <property type="match status" value="1"/>
</dbReference>
<proteinExistence type="inferred from homology"/>
<keyword evidence="3" id="KW-0808">Transferase</keyword>
<dbReference type="PANTHER" id="PTHR43300:SF6">
    <property type="entry name" value="ACETYLTRANSFERASE YVOF-RELATED"/>
    <property type="match status" value="1"/>
</dbReference>
<dbReference type="InterPro" id="IPR001451">
    <property type="entry name" value="Hexapep"/>
</dbReference>
<accession>A0A1W6SMG4</accession>
<evidence type="ECO:0000256" key="2">
    <source>
        <dbReference type="SAM" id="Phobius"/>
    </source>
</evidence>
<dbReference type="KEGG" id="nlc:EBAPG3_003955"/>
<keyword evidence="2" id="KW-0812">Transmembrane</keyword>
<gene>
    <name evidence="3" type="ORF">EBAPG3_003955</name>
</gene>
<comment type="similarity">
    <text evidence="1">Belongs to the transferase hexapeptide repeat family.</text>
</comment>
<keyword evidence="2" id="KW-0472">Membrane</keyword>